<dbReference type="Proteomes" id="UP000199320">
    <property type="component" value="Unassembled WGS sequence"/>
</dbReference>
<evidence type="ECO:0000313" key="4">
    <source>
        <dbReference type="Proteomes" id="UP000324021"/>
    </source>
</evidence>
<proteinExistence type="predicted"/>
<dbReference type="Proteomes" id="UP000324021">
    <property type="component" value="Unassembled WGS sequence"/>
</dbReference>
<sequence length="158" mass="17745">MGCQVCFAPTSTLLFLYAVCGHMESEAIDSQLADELRSVCRTTVGDELRSITYFTEDVVEQLYLRSDLERTADLVGFADHERRGFHSQSAYRNTQLGEYQATIRLFENGYLSRVIRGPYGVWVTTDAMSIDRFEELTSALETVLTDFADVADAEAADD</sequence>
<dbReference type="Pfam" id="PF24366">
    <property type="entry name" value="DUF7522"/>
    <property type="match status" value="1"/>
</dbReference>
<keyword evidence="3" id="KW-1185">Reference proteome</keyword>
<evidence type="ECO:0000313" key="3">
    <source>
        <dbReference type="Proteomes" id="UP000199320"/>
    </source>
</evidence>
<reference evidence="3 4" key="2">
    <citation type="submission" date="2016-10" db="EMBL/GenBank/DDBJ databases">
        <authorList>
            <person name="Varghese N."/>
            <person name="Submissions S."/>
        </authorList>
    </citation>
    <scope>NUCLEOTIDE SEQUENCE [LARGE SCALE GENOMIC DNA]</scope>
    <source>
        <strain evidence="1 4">CDM_1</strain>
        <strain evidence="3">CDM_6</strain>
    </source>
</reference>
<dbReference type="InterPro" id="IPR055944">
    <property type="entry name" value="DUF7522"/>
</dbReference>
<protein>
    <submittedName>
        <fullName evidence="2">Uncharacterized protein</fullName>
    </submittedName>
</protein>
<evidence type="ECO:0000313" key="2">
    <source>
        <dbReference type="EMBL" id="SET76239.1"/>
    </source>
</evidence>
<dbReference type="EMBL" id="FOIC01000012">
    <property type="protein sequence ID" value="SET76239.1"/>
    <property type="molecule type" value="Genomic_DNA"/>
</dbReference>
<gene>
    <name evidence="2" type="ORF">SAMN04488694_11216</name>
    <name evidence="1" type="ORF">SAMN05192552_10126</name>
</gene>
<accession>A0A1I0GYF9</accession>
<dbReference type="AlphaFoldDB" id="A0A1I0GYF9"/>
<reference evidence="2" key="1">
    <citation type="submission" date="2016-10" db="EMBL/GenBank/DDBJ databases">
        <authorList>
            <person name="de Groot N.N."/>
        </authorList>
    </citation>
    <scope>NUCLEOTIDE SEQUENCE [LARGE SCALE GENOMIC DNA]</scope>
    <source>
        <strain evidence="2">CDM_6</strain>
    </source>
</reference>
<organism evidence="2 3">
    <name type="scientific">Natrinema hispanicum</name>
    <dbReference type="NCBI Taxonomy" id="392421"/>
    <lineage>
        <taxon>Archaea</taxon>
        <taxon>Methanobacteriati</taxon>
        <taxon>Methanobacteriota</taxon>
        <taxon>Stenosarchaea group</taxon>
        <taxon>Halobacteria</taxon>
        <taxon>Halobacteriales</taxon>
        <taxon>Natrialbaceae</taxon>
        <taxon>Natrinema</taxon>
    </lineage>
</organism>
<evidence type="ECO:0000313" key="1">
    <source>
        <dbReference type="EMBL" id="SDD07300.1"/>
    </source>
</evidence>
<name>A0A1I0GYF9_9EURY</name>
<dbReference type="EMBL" id="FMZP01000012">
    <property type="protein sequence ID" value="SDD07300.1"/>
    <property type="molecule type" value="Genomic_DNA"/>
</dbReference>